<dbReference type="Proteomes" id="UP000053268">
    <property type="component" value="Unassembled WGS sequence"/>
</dbReference>
<feature type="compositionally biased region" description="Basic residues" evidence="1">
    <location>
        <begin position="122"/>
        <end position="134"/>
    </location>
</feature>
<keyword evidence="4" id="KW-1185">Reference proteome</keyword>
<evidence type="ECO:0000313" key="3">
    <source>
        <dbReference type="EMBL" id="KPI94325.1"/>
    </source>
</evidence>
<evidence type="ECO:0000313" key="4">
    <source>
        <dbReference type="Proteomes" id="UP000053268"/>
    </source>
</evidence>
<evidence type="ECO:0000256" key="2">
    <source>
        <dbReference type="SAM" id="SignalP"/>
    </source>
</evidence>
<feature type="region of interest" description="Disordered" evidence="1">
    <location>
        <begin position="176"/>
        <end position="225"/>
    </location>
</feature>
<name>A0A194PT65_PAPXU</name>
<keyword evidence="2" id="KW-0732">Signal</keyword>
<feature type="chain" id="PRO_5008263605" evidence="2">
    <location>
        <begin position="21"/>
        <end position="632"/>
    </location>
</feature>
<feature type="signal peptide" evidence="2">
    <location>
        <begin position="1"/>
        <end position="20"/>
    </location>
</feature>
<feature type="region of interest" description="Disordered" evidence="1">
    <location>
        <begin position="79"/>
        <end position="147"/>
    </location>
</feature>
<feature type="region of interest" description="Disordered" evidence="1">
    <location>
        <begin position="39"/>
        <end position="65"/>
    </location>
</feature>
<protein>
    <submittedName>
        <fullName evidence="3">Uncharacterized protein</fullName>
    </submittedName>
</protein>
<dbReference type="AlphaFoldDB" id="A0A194PT65"/>
<accession>A0A194PT65</accession>
<gene>
    <name evidence="3" type="ORF">RR46_04393</name>
</gene>
<feature type="compositionally biased region" description="Polar residues" evidence="1">
    <location>
        <begin position="99"/>
        <end position="116"/>
    </location>
</feature>
<evidence type="ECO:0000256" key="1">
    <source>
        <dbReference type="SAM" id="MobiDB-lite"/>
    </source>
</evidence>
<proteinExistence type="predicted"/>
<organism evidence="3 4">
    <name type="scientific">Papilio xuthus</name>
    <name type="common">Asian swallowtail butterfly</name>
    <dbReference type="NCBI Taxonomy" id="66420"/>
    <lineage>
        <taxon>Eukaryota</taxon>
        <taxon>Metazoa</taxon>
        <taxon>Ecdysozoa</taxon>
        <taxon>Arthropoda</taxon>
        <taxon>Hexapoda</taxon>
        <taxon>Insecta</taxon>
        <taxon>Pterygota</taxon>
        <taxon>Neoptera</taxon>
        <taxon>Endopterygota</taxon>
        <taxon>Lepidoptera</taxon>
        <taxon>Glossata</taxon>
        <taxon>Ditrysia</taxon>
        <taxon>Papilionoidea</taxon>
        <taxon>Papilionidae</taxon>
        <taxon>Papilioninae</taxon>
        <taxon>Papilio</taxon>
    </lineage>
</organism>
<reference evidence="3 4" key="1">
    <citation type="journal article" date="2015" name="Nat. Commun.">
        <title>Outbred genome sequencing and CRISPR/Cas9 gene editing in butterflies.</title>
        <authorList>
            <person name="Li X."/>
            <person name="Fan D."/>
            <person name="Zhang W."/>
            <person name="Liu G."/>
            <person name="Zhang L."/>
            <person name="Zhao L."/>
            <person name="Fang X."/>
            <person name="Chen L."/>
            <person name="Dong Y."/>
            <person name="Chen Y."/>
            <person name="Ding Y."/>
            <person name="Zhao R."/>
            <person name="Feng M."/>
            <person name="Zhu Y."/>
            <person name="Feng Y."/>
            <person name="Jiang X."/>
            <person name="Zhu D."/>
            <person name="Xiang H."/>
            <person name="Feng X."/>
            <person name="Li S."/>
            <person name="Wang J."/>
            <person name="Zhang G."/>
            <person name="Kronforst M.R."/>
            <person name="Wang W."/>
        </authorList>
    </citation>
    <scope>NUCLEOTIDE SEQUENCE [LARGE SCALE GENOMIC DNA]</scope>
    <source>
        <strain evidence="3">Ya'a_city_454_Px</strain>
        <tissue evidence="3">Whole body</tissue>
    </source>
</reference>
<feature type="compositionally biased region" description="Acidic residues" evidence="1">
    <location>
        <begin position="199"/>
        <end position="211"/>
    </location>
</feature>
<dbReference type="EMBL" id="KQ459599">
    <property type="protein sequence ID" value="KPI94325.1"/>
    <property type="molecule type" value="Genomic_DNA"/>
</dbReference>
<sequence>MVLVLLPVLIGAAVVGIASGGQYGDYSAAKMPQYASDEYHEAGREAASSGDDYQDRSPDVPASPDYKYEEELNLRTVNTRNDEDWRKSTKKMPRGQRADVNSSIKQLNSHNSNLKNNPKFKQIIHSRSKPRKTGRKYDFNRNPLRSGRIRSNDIIDKEVDYLSEERYQDRFENNKKSVTSERIVRRKPRDRAVNRPEVEIEDLDDDDEDESKNEQEETKNFDYPASVDSILQERLGEQFEGKEENVHIQRPTPLQIEDDILGRLDSKKEDQKTADEYQDYYDMKRVKNIKKKITVLYRRTKARATGSTTSRRVRVWTYRSSYIDRYATPINEEVLFRATRVRTTKRRKPTARTIKKTATTHKLTRTSKPVKPKSTVITTLTTSTQHTEAIIKTSATINKSEEKVHNISELSLAEKSRLSILKKAQLKDGDVEKSLTAKPPVLLQVSQKMQTMVMLEPQNKAANVELKSKLGNLISEDTPQRLARAKKIMRRRLVAGARNIHDLTDNWDELVCDYLDMAELDGDATSPTVKSAQVAERELRAVLGAHRQRKEVSVISDSLIESELMRAPEVALQIDCGQRWWRCAVRRRVASKSQHLIIYSPRDPRAGGRSWSVCGAGVSPFRVFVSYPQPVF</sequence>